<keyword evidence="2" id="KW-1185">Reference proteome</keyword>
<dbReference type="InParanoid" id="D6RNR1"/>
<dbReference type="VEuPathDB" id="FungiDB:CC1G_14850"/>
<dbReference type="KEGG" id="cci:CC1G_14850"/>
<gene>
    <name evidence="1" type="ORF">CC1G_14850</name>
</gene>
<evidence type="ECO:0000313" key="1">
    <source>
        <dbReference type="EMBL" id="EFI27379.1"/>
    </source>
</evidence>
<reference evidence="1 2" key="1">
    <citation type="journal article" date="2010" name="Proc. Natl. Acad. Sci. U.S.A.">
        <title>Insights into evolution of multicellular fungi from the assembled chromosomes of the mushroom Coprinopsis cinerea (Coprinus cinereus).</title>
        <authorList>
            <person name="Stajich J.E."/>
            <person name="Wilke S.K."/>
            <person name="Ahren D."/>
            <person name="Au C.H."/>
            <person name="Birren B.W."/>
            <person name="Borodovsky M."/>
            <person name="Burns C."/>
            <person name="Canback B."/>
            <person name="Casselton L.A."/>
            <person name="Cheng C.K."/>
            <person name="Deng J."/>
            <person name="Dietrich F.S."/>
            <person name="Fargo D.C."/>
            <person name="Farman M.L."/>
            <person name="Gathman A.C."/>
            <person name="Goldberg J."/>
            <person name="Guigo R."/>
            <person name="Hoegger P.J."/>
            <person name="Hooker J.B."/>
            <person name="Huggins A."/>
            <person name="James T.Y."/>
            <person name="Kamada T."/>
            <person name="Kilaru S."/>
            <person name="Kodira C."/>
            <person name="Kues U."/>
            <person name="Kupfer D."/>
            <person name="Kwan H.S."/>
            <person name="Lomsadze A."/>
            <person name="Li W."/>
            <person name="Lilly W.W."/>
            <person name="Ma L.J."/>
            <person name="Mackey A.J."/>
            <person name="Manning G."/>
            <person name="Martin F."/>
            <person name="Muraguchi H."/>
            <person name="Natvig D.O."/>
            <person name="Palmerini H."/>
            <person name="Ramesh M.A."/>
            <person name="Rehmeyer C.J."/>
            <person name="Roe B.A."/>
            <person name="Shenoy N."/>
            <person name="Stanke M."/>
            <person name="Ter-Hovhannisyan V."/>
            <person name="Tunlid A."/>
            <person name="Velagapudi R."/>
            <person name="Vision T.J."/>
            <person name="Zeng Q."/>
            <person name="Zolan M.E."/>
            <person name="Pukkila P.J."/>
        </authorList>
    </citation>
    <scope>NUCLEOTIDE SEQUENCE [LARGE SCALE GENOMIC DNA]</scope>
    <source>
        <strain evidence="2">Okayama-7 / 130 / ATCC MYA-4618 / FGSC 9003</strain>
    </source>
</reference>
<dbReference type="RefSeq" id="XP_002910873.1">
    <property type="nucleotide sequence ID" value="XM_002910827.1"/>
</dbReference>
<dbReference type="EMBL" id="AACS02000007">
    <property type="protein sequence ID" value="EFI27379.1"/>
    <property type="molecule type" value="Genomic_DNA"/>
</dbReference>
<dbReference type="AlphaFoldDB" id="D6RNR1"/>
<dbReference type="Proteomes" id="UP000001861">
    <property type="component" value="Unassembled WGS sequence"/>
</dbReference>
<proteinExistence type="predicted"/>
<sequence length="106" mass="11765">MDEQKGLLLIDMSSVGGELTETLRCEKRGAGVPQVLSKRISKHKGFALSITHMWYDAQPRGCLQDETIDGRLLGVDKKVVTGCGLYACHRTLNTFLSLGYLCLFLF</sequence>
<name>D6RNR1_COPC7</name>
<protein>
    <submittedName>
        <fullName evidence="1">Uncharacterized protein</fullName>
    </submittedName>
</protein>
<accession>D6RNR1</accession>
<evidence type="ECO:0000313" key="2">
    <source>
        <dbReference type="Proteomes" id="UP000001861"/>
    </source>
</evidence>
<organism evidence="1 2">
    <name type="scientific">Coprinopsis cinerea (strain Okayama-7 / 130 / ATCC MYA-4618 / FGSC 9003)</name>
    <name type="common">Inky cap fungus</name>
    <name type="synonym">Hormographiella aspergillata</name>
    <dbReference type="NCBI Taxonomy" id="240176"/>
    <lineage>
        <taxon>Eukaryota</taxon>
        <taxon>Fungi</taxon>
        <taxon>Dikarya</taxon>
        <taxon>Basidiomycota</taxon>
        <taxon>Agaricomycotina</taxon>
        <taxon>Agaricomycetes</taxon>
        <taxon>Agaricomycetidae</taxon>
        <taxon>Agaricales</taxon>
        <taxon>Agaricineae</taxon>
        <taxon>Psathyrellaceae</taxon>
        <taxon>Coprinopsis</taxon>
    </lineage>
</organism>
<comment type="caution">
    <text evidence="1">The sequence shown here is derived from an EMBL/GenBank/DDBJ whole genome shotgun (WGS) entry which is preliminary data.</text>
</comment>
<dbReference type="HOGENOM" id="CLU_2223148_0_0_1"/>
<dbReference type="GeneID" id="9378791"/>